<keyword evidence="1" id="KW-0614">Plasmid</keyword>
<geneLocation type="plasmid" evidence="1">
    <name>pUJ-84KPC</name>
</geneLocation>
<dbReference type="EMBL" id="MG700550">
    <property type="protein sequence ID" value="AVI43810.1"/>
    <property type="molecule type" value="Genomic_DNA"/>
</dbReference>
<proteinExistence type="predicted"/>
<dbReference type="AlphaFoldDB" id="A0A2P1BQ00"/>
<name>A0A2P1BQ00_KLEPN</name>
<accession>A0A2P1BQ00</accession>
<protein>
    <submittedName>
        <fullName evidence="1">Uncharacterized protein</fullName>
    </submittedName>
</protein>
<organism evidence="1">
    <name type="scientific">Klebsiella pneumoniae</name>
    <dbReference type="NCBI Taxonomy" id="573"/>
    <lineage>
        <taxon>Bacteria</taxon>
        <taxon>Pseudomonadati</taxon>
        <taxon>Pseudomonadota</taxon>
        <taxon>Gammaproteobacteria</taxon>
        <taxon>Enterobacterales</taxon>
        <taxon>Enterobacteriaceae</taxon>
        <taxon>Klebsiella/Raoultella group</taxon>
        <taxon>Klebsiella</taxon>
        <taxon>Klebsiella pneumoniae complex</taxon>
    </lineage>
</organism>
<sequence length="60" mass="6430">MEALQEAGLDSVAVEAAKLKKGRCGDPCRAFSVRHPLGTGLDAATGYEKIGFDNDARYRC</sequence>
<reference evidence="1" key="1">
    <citation type="submission" date="2017-12" db="EMBL/GenBank/DDBJ databases">
        <title>Insights into the successfully spreading KPC-encoding IncII plasmids.</title>
        <authorList>
            <person name="Brandt C."/>
            <person name="Pletz M.W."/>
            <person name="Makarewicz O."/>
        </authorList>
    </citation>
    <scope>NUCLEOTIDE SEQUENCE</scope>
    <source>
        <strain evidence="1">St015788/2</strain>
        <plasmid evidence="1">pUJ-84KPC</plasmid>
    </source>
</reference>
<evidence type="ECO:0000313" key="1">
    <source>
        <dbReference type="EMBL" id="AVI43810.1"/>
    </source>
</evidence>